<dbReference type="SMART" id="SM00020">
    <property type="entry name" value="Tryp_SPc"/>
    <property type="match status" value="1"/>
</dbReference>
<accession>E9G005</accession>
<protein>
    <recommendedName>
        <fullName evidence="2">Peptidase S1 domain-containing protein</fullName>
    </recommendedName>
</protein>
<dbReference type="AlphaFoldDB" id="E9G005"/>
<dbReference type="GO" id="GO:0005615">
    <property type="term" value="C:extracellular space"/>
    <property type="evidence" value="ECO:0000318"/>
    <property type="project" value="GO_Central"/>
</dbReference>
<dbReference type="GO" id="GO:0006508">
    <property type="term" value="P:proteolysis"/>
    <property type="evidence" value="ECO:0007669"/>
    <property type="project" value="InterPro"/>
</dbReference>
<dbReference type="InterPro" id="IPR001314">
    <property type="entry name" value="Peptidase_S1A"/>
</dbReference>
<evidence type="ECO:0000313" key="4">
    <source>
        <dbReference type="Proteomes" id="UP000000305"/>
    </source>
</evidence>
<dbReference type="GO" id="GO:0045087">
    <property type="term" value="P:innate immune response"/>
    <property type="evidence" value="ECO:0000318"/>
    <property type="project" value="GO_Central"/>
</dbReference>
<dbReference type="HOGENOM" id="CLU_006842_7_4_1"/>
<dbReference type="OMA" id="RYSSAHQ"/>
<dbReference type="InterPro" id="IPR051333">
    <property type="entry name" value="CLIP_Serine_Protease"/>
</dbReference>
<keyword evidence="4" id="KW-1185">Reference proteome</keyword>
<evidence type="ECO:0000313" key="3">
    <source>
        <dbReference type="EMBL" id="EFX87142.1"/>
    </source>
</evidence>
<feature type="domain" description="Peptidase S1" evidence="2">
    <location>
        <begin position="33"/>
        <end position="233"/>
    </location>
</feature>
<dbReference type="InterPro" id="IPR033116">
    <property type="entry name" value="TRYPSIN_SER"/>
</dbReference>
<dbReference type="PRINTS" id="PR00722">
    <property type="entry name" value="CHYMOTRYPSIN"/>
</dbReference>
<reference evidence="3 4" key="1">
    <citation type="journal article" date="2011" name="Science">
        <title>The ecoresponsive genome of Daphnia pulex.</title>
        <authorList>
            <person name="Colbourne J.K."/>
            <person name="Pfrender M.E."/>
            <person name="Gilbert D."/>
            <person name="Thomas W.K."/>
            <person name="Tucker A."/>
            <person name="Oakley T.H."/>
            <person name="Tokishita S."/>
            <person name="Aerts A."/>
            <person name="Arnold G.J."/>
            <person name="Basu M.K."/>
            <person name="Bauer D.J."/>
            <person name="Caceres C.E."/>
            <person name="Carmel L."/>
            <person name="Casola C."/>
            <person name="Choi J.H."/>
            <person name="Detter J.C."/>
            <person name="Dong Q."/>
            <person name="Dusheyko S."/>
            <person name="Eads B.D."/>
            <person name="Frohlich T."/>
            <person name="Geiler-Samerotte K.A."/>
            <person name="Gerlach D."/>
            <person name="Hatcher P."/>
            <person name="Jogdeo S."/>
            <person name="Krijgsveld J."/>
            <person name="Kriventseva E.V."/>
            <person name="Kultz D."/>
            <person name="Laforsch C."/>
            <person name="Lindquist E."/>
            <person name="Lopez J."/>
            <person name="Manak J.R."/>
            <person name="Muller J."/>
            <person name="Pangilinan J."/>
            <person name="Patwardhan R.P."/>
            <person name="Pitluck S."/>
            <person name="Pritham E.J."/>
            <person name="Rechtsteiner A."/>
            <person name="Rho M."/>
            <person name="Rogozin I.B."/>
            <person name="Sakarya O."/>
            <person name="Salamov A."/>
            <person name="Schaack S."/>
            <person name="Shapiro H."/>
            <person name="Shiga Y."/>
            <person name="Skalitzky C."/>
            <person name="Smith Z."/>
            <person name="Souvorov A."/>
            <person name="Sung W."/>
            <person name="Tang Z."/>
            <person name="Tsuchiya D."/>
            <person name="Tu H."/>
            <person name="Vos H."/>
            <person name="Wang M."/>
            <person name="Wolf Y.I."/>
            <person name="Yamagata H."/>
            <person name="Yamada T."/>
            <person name="Ye Y."/>
            <person name="Shaw J.R."/>
            <person name="Andrews J."/>
            <person name="Crease T.J."/>
            <person name="Tang H."/>
            <person name="Lucas S.M."/>
            <person name="Robertson H.M."/>
            <person name="Bork P."/>
            <person name="Koonin E.V."/>
            <person name="Zdobnov E.M."/>
            <person name="Grigoriev I.V."/>
            <person name="Lynch M."/>
            <person name="Boore J.L."/>
        </authorList>
    </citation>
    <scope>NUCLEOTIDE SEQUENCE [LARGE SCALE GENOMIC DNA]</scope>
</reference>
<dbReference type="eggNOG" id="KOG3627">
    <property type="taxonomic scope" value="Eukaryota"/>
</dbReference>
<keyword evidence="1" id="KW-1015">Disulfide bond</keyword>
<dbReference type="OrthoDB" id="2019384at2759"/>
<dbReference type="KEGG" id="dpx:DAPPUDRAFT_312702"/>
<dbReference type="Proteomes" id="UP000000305">
    <property type="component" value="Unassembled WGS sequence"/>
</dbReference>
<dbReference type="SUPFAM" id="SSF50494">
    <property type="entry name" value="Trypsin-like serine proteases"/>
    <property type="match status" value="1"/>
</dbReference>
<name>E9G005_DAPPU</name>
<evidence type="ECO:0000259" key="2">
    <source>
        <dbReference type="PROSITE" id="PS50240"/>
    </source>
</evidence>
<dbReference type="InterPro" id="IPR009003">
    <property type="entry name" value="Peptidase_S1_PA"/>
</dbReference>
<dbReference type="InterPro" id="IPR001254">
    <property type="entry name" value="Trypsin_dom"/>
</dbReference>
<dbReference type="GO" id="GO:0004252">
    <property type="term" value="F:serine-type endopeptidase activity"/>
    <property type="evidence" value="ECO:0007669"/>
    <property type="project" value="InterPro"/>
</dbReference>
<gene>
    <name evidence="3" type="ORF">DAPPUDRAFT_312702</name>
</gene>
<dbReference type="PANTHER" id="PTHR24260">
    <property type="match status" value="1"/>
</dbReference>
<dbReference type="EMBL" id="GL732528">
    <property type="protein sequence ID" value="EFX87142.1"/>
    <property type="molecule type" value="Genomic_DNA"/>
</dbReference>
<dbReference type="InParanoid" id="E9G005"/>
<sequence>MAQYRRLICIFLKMFKAYLKSYYASSPGFYFGCGAYKVEVSLKVYTIRPMDSGAKLITVTKSGIKPNPQFARNGVANYNFDIALIKLSAELPTSDYYLIGKVYTSTYQQYYNYNGPVTAVGWGRNSSANDASSTLQKVDFKIGTKDECSGYWGSSKRDYDHVYQMCGVTPGKSVCKGDSGGPIVRYSSAHQTYLQVGISSFVPSSNGQAQCEKGFAVFTRVSVHRDWIDRNSCLLNDGGFCPTWLSD</sequence>
<dbReference type="PROSITE" id="PS00135">
    <property type="entry name" value="TRYPSIN_SER"/>
    <property type="match status" value="1"/>
</dbReference>
<evidence type="ECO:0000256" key="1">
    <source>
        <dbReference type="ARBA" id="ARBA00023157"/>
    </source>
</evidence>
<dbReference type="InterPro" id="IPR043504">
    <property type="entry name" value="Peptidase_S1_PA_chymotrypsin"/>
</dbReference>
<dbReference type="PROSITE" id="PS50240">
    <property type="entry name" value="TRYPSIN_DOM"/>
    <property type="match status" value="1"/>
</dbReference>
<dbReference type="Pfam" id="PF00089">
    <property type="entry name" value="Trypsin"/>
    <property type="match status" value="1"/>
</dbReference>
<organism evidence="3 4">
    <name type="scientific">Daphnia pulex</name>
    <name type="common">Water flea</name>
    <dbReference type="NCBI Taxonomy" id="6669"/>
    <lineage>
        <taxon>Eukaryota</taxon>
        <taxon>Metazoa</taxon>
        <taxon>Ecdysozoa</taxon>
        <taxon>Arthropoda</taxon>
        <taxon>Crustacea</taxon>
        <taxon>Branchiopoda</taxon>
        <taxon>Diplostraca</taxon>
        <taxon>Cladocera</taxon>
        <taxon>Anomopoda</taxon>
        <taxon>Daphniidae</taxon>
        <taxon>Daphnia</taxon>
    </lineage>
</organism>
<proteinExistence type="predicted"/>
<dbReference type="Gene3D" id="2.40.10.10">
    <property type="entry name" value="Trypsin-like serine proteases"/>
    <property type="match status" value="1"/>
</dbReference>
<dbReference type="PANTHER" id="PTHR24260:SF136">
    <property type="entry name" value="GH08193P-RELATED"/>
    <property type="match status" value="1"/>
</dbReference>